<accession>A0A1A8T099</accession>
<dbReference type="Gene3D" id="3.10.290.10">
    <property type="entry name" value="RNA-binding S4 domain"/>
    <property type="match status" value="1"/>
</dbReference>
<evidence type="ECO:0000256" key="5">
    <source>
        <dbReference type="SAM" id="MobiDB-lite"/>
    </source>
</evidence>
<evidence type="ECO:0000256" key="2">
    <source>
        <dbReference type="ARBA" id="ARBA00022884"/>
    </source>
</evidence>
<dbReference type="GO" id="GO:0003677">
    <property type="term" value="F:DNA binding"/>
    <property type="evidence" value="ECO:0007669"/>
    <property type="project" value="UniProtKB-KW"/>
</dbReference>
<evidence type="ECO:0000256" key="4">
    <source>
        <dbReference type="PIRNR" id="PIRNR016821"/>
    </source>
</evidence>
<protein>
    <recommendedName>
        <fullName evidence="4">Heat shock protein 15</fullName>
    </recommendedName>
</protein>
<dbReference type="AlphaFoldDB" id="A0A1A8T099"/>
<dbReference type="PIRSF" id="PIRSF016821">
    <property type="entry name" value="HSP15"/>
    <property type="match status" value="1"/>
</dbReference>
<feature type="compositionally biased region" description="Basic and acidic residues" evidence="5">
    <location>
        <begin position="114"/>
        <end position="139"/>
    </location>
</feature>
<evidence type="ECO:0000313" key="7">
    <source>
        <dbReference type="EMBL" id="SBS25247.1"/>
    </source>
</evidence>
<dbReference type="CDD" id="cd00165">
    <property type="entry name" value="S4"/>
    <property type="match status" value="1"/>
</dbReference>
<keyword evidence="7" id="KW-0346">Stress response</keyword>
<dbReference type="InterPro" id="IPR002942">
    <property type="entry name" value="S4_RNA-bd"/>
</dbReference>
<feature type="domain" description="RNA-binding S4" evidence="6">
    <location>
        <begin position="13"/>
        <end position="76"/>
    </location>
</feature>
<dbReference type="InterPro" id="IPR025708">
    <property type="entry name" value="HSP15"/>
</dbReference>
<comment type="similarity">
    <text evidence="1 4">Belongs to the HSP15 family.</text>
</comment>
<gene>
    <name evidence="7" type="primary">hslR</name>
    <name evidence="7" type="ORF">MSP8886_00216</name>
</gene>
<keyword evidence="3 4" id="KW-0238">DNA-binding</keyword>
<name>A0A1A8T099_9GAMM</name>
<evidence type="ECO:0000259" key="6">
    <source>
        <dbReference type="SMART" id="SM00363"/>
    </source>
</evidence>
<dbReference type="GO" id="GO:0003727">
    <property type="term" value="F:single-stranded RNA binding"/>
    <property type="evidence" value="ECO:0007669"/>
    <property type="project" value="InterPro"/>
</dbReference>
<evidence type="ECO:0000313" key="8">
    <source>
        <dbReference type="Proteomes" id="UP000092544"/>
    </source>
</evidence>
<organism evidence="7 8">
    <name type="scientific">Marinomonas spartinae</name>
    <dbReference type="NCBI Taxonomy" id="1792290"/>
    <lineage>
        <taxon>Bacteria</taxon>
        <taxon>Pseudomonadati</taxon>
        <taxon>Pseudomonadota</taxon>
        <taxon>Gammaproteobacteria</taxon>
        <taxon>Oceanospirillales</taxon>
        <taxon>Oceanospirillaceae</taxon>
        <taxon>Marinomonas</taxon>
    </lineage>
</organism>
<dbReference type="PROSITE" id="PS50889">
    <property type="entry name" value="S4"/>
    <property type="match status" value="1"/>
</dbReference>
<dbReference type="EMBL" id="FLOB01000001">
    <property type="protein sequence ID" value="SBS25247.1"/>
    <property type="molecule type" value="Genomic_DNA"/>
</dbReference>
<evidence type="ECO:0000256" key="1">
    <source>
        <dbReference type="ARBA" id="ARBA00008396"/>
    </source>
</evidence>
<dbReference type="SMART" id="SM00363">
    <property type="entry name" value="S4"/>
    <property type="match status" value="1"/>
</dbReference>
<dbReference type="GO" id="GO:0043023">
    <property type="term" value="F:ribosomal large subunit binding"/>
    <property type="evidence" value="ECO:0007669"/>
    <property type="project" value="InterPro"/>
</dbReference>
<dbReference type="InterPro" id="IPR036986">
    <property type="entry name" value="S4_RNA-bd_sf"/>
</dbReference>
<keyword evidence="2 4" id="KW-0694">RNA-binding</keyword>
<dbReference type="Proteomes" id="UP000092544">
    <property type="component" value="Unassembled WGS sequence"/>
</dbReference>
<dbReference type="OrthoDB" id="9797176at2"/>
<dbReference type="Pfam" id="PF01479">
    <property type="entry name" value="S4"/>
    <property type="match status" value="1"/>
</dbReference>
<dbReference type="GO" id="GO:0034605">
    <property type="term" value="P:cellular response to heat"/>
    <property type="evidence" value="ECO:0007669"/>
    <property type="project" value="InterPro"/>
</dbReference>
<evidence type="ECO:0000256" key="3">
    <source>
        <dbReference type="ARBA" id="ARBA00023125"/>
    </source>
</evidence>
<sequence>MSKAEKQSTPQAVRLDKWLWAARFYKTRSLCKDAIDGGKVTYNGAKGKASRNVEVGALIGLRLGWDEKVVKVLAISEQRRGAPEAQMLYEETPESIEKREKRSLQNKSFGGRIMSDHKPNKKERRDIRQLKKDIFSDQD</sequence>
<keyword evidence="8" id="KW-1185">Reference proteome</keyword>
<feature type="region of interest" description="Disordered" evidence="5">
    <location>
        <begin position="88"/>
        <end position="139"/>
    </location>
</feature>
<reference evidence="7 8" key="1">
    <citation type="submission" date="2016-06" db="EMBL/GenBank/DDBJ databases">
        <authorList>
            <person name="Kjaerup R.B."/>
            <person name="Dalgaard T.S."/>
            <person name="Juul-Madsen H.R."/>
        </authorList>
    </citation>
    <scope>NUCLEOTIDE SEQUENCE [LARGE SCALE GENOMIC DNA]</scope>
    <source>
        <strain evidence="7 8">CECT 8886</strain>
    </source>
</reference>
<dbReference type="RefSeq" id="WP_067011828.1">
    <property type="nucleotide sequence ID" value="NZ_FLOB01000001.1"/>
</dbReference>
<dbReference type="STRING" id="1792290.MSP8886_00216"/>
<proteinExistence type="inferred from homology"/>
<dbReference type="SUPFAM" id="SSF55174">
    <property type="entry name" value="Alpha-L RNA-binding motif"/>
    <property type="match status" value="1"/>
</dbReference>